<proteinExistence type="predicted"/>
<organism evidence="1 2">
    <name type="scientific">Sphagnum jensenii</name>
    <dbReference type="NCBI Taxonomy" id="128206"/>
    <lineage>
        <taxon>Eukaryota</taxon>
        <taxon>Viridiplantae</taxon>
        <taxon>Streptophyta</taxon>
        <taxon>Embryophyta</taxon>
        <taxon>Bryophyta</taxon>
        <taxon>Sphagnophytina</taxon>
        <taxon>Sphagnopsida</taxon>
        <taxon>Sphagnales</taxon>
        <taxon>Sphagnaceae</taxon>
        <taxon>Sphagnum</taxon>
    </lineage>
</organism>
<name>A0ABP0WWU8_9BRYO</name>
<keyword evidence="2" id="KW-1185">Reference proteome</keyword>
<reference evidence="1" key="1">
    <citation type="submission" date="2024-02" db="EMBL/GenBank/DDBJ databases">
        <authorList>
            <consortium name="ELIXIR-Norway"/>
            <consortium name="Elixir Norway"/>
        </authorList>
    </citation>
    <scope>NUCLEOTIDE SEQUENCE</scope>
</reference>
<gene>
    <name evidence="1" type="ORF">CSSPJE1EN1_LOCUS15325</name>
</gene>
<dbReference type="Proteomes" id="UP001497444">
    <property type="component" value="Chromosome 3"/>
</dbReference>
<dbReference type="EMBL" id="OZ020098">
    <property type="protein sequence ID" value="CAK9269847.1"/>
    <property type="molecule type" value="Genomic_DNA"/>
</dbReference>
<evidence type="ECO:0000313" key="2">
    <source>
        <dbReference type="Proteomes" id="UP001497444"/>
    </source>
</evidence>
<sequence length="262" mass="29000">MVLDLELSQGNGDGEGGVLMSEEVGVGDFFEEDKENIYVSLEEVVEPLLLHQRSPLPTGYLRSPLQDITAVLSSVNQTKEDEGECGRHKRPHQCRSQQNLLMQLCSPFEEEVAATSLQISPFGQCTAPGCTGRAGPSGSMDPVTQDLAQHQNTSNEITEQSRELWRLAEEKESEKQVKFKHLAAESLYQVKEHLVMMASKLSNGAGPASSRSQKAKRRKPFVKHILGQSVPRFQYPSRTALCNFSQPQVVWLVNSSEQDACA</sequence>
<evidence type="ECO:0000313" key="1">
    <source>
        <dbReference type="EMBL" id="CAK9269847.1"/>
    </source>
</evidence>
<protein>
    <submittedName>
        <fullName evidence="1">Uncharacterized protein</fullName>
    </submittedName>
</protein>
<accession>A0ABP0WWU8</accession>